<accession>A0A3L7K0B8</accession>
<dbReference type="PANTHER" id="PTHR34703">
    <property type="entry name" value="ANTIPORTER SUBUNIT MNHG2-RELATED"/>
    <property type="match status" value="1"/>
</dbReference>
<dbReference type="GO" id="GO:0015385">
    <property type="term" value="F:sodium:proton antiporter activity"/>
    <property type="evidence" value="ECO:0007669"/>
    <property type="project" value="TreeGrafter"/>
</dbReference>
<feature type="transmembrane region" description="Helical" evidence="4">
    <location>
        <begin position="7"/>
        <end position="28"/>
    </location>
</feature>
<keyword evidence="6" id="KW-1185">Reference proteome</keyword>
<dbReference type="EMBL" id="RCVZ01000003">
    <property type="protein sequence ID" value="RLQ96507.1"/>
    <property type="molecule type" value="Genomic_DNA"/>
</dbReference>
<dbReference type="AlphaFoldDB" id="A0A3L7K0B8"/>
<gene>
    <name evidence="5" type="ORF">D9X91_05215</name>
</gene>
<comment type="subcellular location">
    <subcellularLocation>
        <location evidence="1">Membrane</location>
        <topology evidence="1">Multi-pass membrane protein</topology>
    </subcellularLocation>
</comment>
<keyword evidence="3" id="KW-0050">Antiport</keyword>
<dbReference type="RefSeq" id="WP_121679528.1">
    <property type="nucleotide sequence ID" value="NZ_RCVZ01000003.1"/>
</dbReference>
<reference evidence="5 6" key="1">
    <citation type="submission" date="2018-10" db="EMBL/GenBank/DDBJ databases">
        <title>Falsibacillus sp. genome draft.</title>
        <authorList>
            <person name="Shi S."/>
        </authorList>
    </citation>
    <scope>NUCLEOTIDE SEQUENCE [LARGE SCALE GENOMIC DNA]</scope>
    <source>
        <strain evidence="5 6">GY 10110</strain>
    </source>
</reference>
<evidence type="ECO:0000313" key="6">
    <source>
        <dbReference type="Proteomes" id="UP000276770"/>
    </source>
</evidence>
<keyword evidence="3" id="KW-0813">Transport</keyword>
<dbReference type="PANTHER" id="PTHR34703:SF1">
    <property type="entry name" value="ANTIPORTER SUBUNIT MNHG2-RELATED"/>
    <property type="match status" value="1"/>
</dbReference>
<sequence length="127" mass="14063">MTEIIKVFVGIFVGLGAFLCMVTALGIIRLPDVYTRNHAASKGSTLGIMFILIGAFLFFYVKEGHYNSRLLLGIVFIFITSPVAGHLISRAAYHTGVPLWKKSVLDELKDKEKHEKHGLDRSNGEGK</sequence>
<comment type="caution">
    <text evidence="5">The sequence shown here is derived from an EMBL/GenBank/DDBJ whole genome shotgun (WGS) entry which is preliminary data.</text>
</comment>
<dbReference type="Pfam" id="PF03334">
    <property type="entry name" value="PhaG_MnhG_YufB"/>
    <property type="match status" value="1"/>
</dbReference>
<dbReference type="NCBIfam" id="TIGR01300">
    <property type="entry name" value="CPA3_mnhG_phaG"/>
    <property type="match status" value="1"/>
</dbReference>
<protein>
    <submittedName>
        <fullName evidence="5">Na+/H+ antiporter subunit G</fullName>
    </submittedName>
</protein>
<dbReference type="OrthoDB" id="9806575at2"/>
<comment type="similarity">
    <text evidence="2">Belongs to the CPA3 antiporters (TC 2.A.63) subunit G family.</text>
</comment>
<organism evidence="5 6">
    <name type="scientific">Falsibacillus albus</name>
    <dbReference type="NCBI Taxonomy" id="2478915"/>
    <lineage>
        <taxon>Bacteria</taxon>
        <taxon>Bacillati</taxon>
        <taxon>Bacillota</taxon>
        <taxon>Bacilli</taxon>
        <taxon>Bacillales</taxon>
        <taxon>Bacillaceae</taxon>
        <taxon>Falsibacillus</taxon>
    </lineage>
</organism>
<evidence type="ECO:0000256" key="1">
    <source>
        <dbReference type="ARBA" id="ARBA00004141"/>
    </source>
</evidence>
<keyword evidence="4" id="KW-1133">Transmembrane helix</keyword>
<keyword evidence="4" id="KW-0472">Membrane</keyword>
<dbReference type="GO" id="GO:0016020">
    <property type="term" value="C:membrane"/>
    <property type="evidence" value="ECO:0007669"/>
    <property type="project" value="UniProtKB-SubCell"/>
</dbReference>
<evidence type="ECO:0000313" key="5">
    <source>
        <dbReference type="EMBL" id="RLQ96507.1"/>
    </source>
</evidence>
<dbReference type="InterPro" id="IPR005133">
    <property type="entry name" value="PhaG_MnhG_YufB"/>
</dbReference>
<dbReference type="NCBIfam" id="NF009314">
    <property type="entry name" value="PRK12674.1-2"/>
    <property type="match status" value="1"/>
</dbReference>
<feature type="transmembrane region" description="Helical" evidence="4">
    <location>
        <begin position="70"/>
        <end position="93"/>
    </location>
</feature>
<feature type="transmembrane region" description="Helical" evidence="4">
    <location>
        <begin position="40"/>
        <end position="61"/>
    </location>
</feature>
<dbReference type="Proteomes" id="UP000276770">
    <property type="component" value="Unassembled WGS sequence"/>
</dbReference>
<proteinExistence type="inferred from homology"/>
<evidence type="ECO:0000256" key="2">
    <source>
        <dbReference type="ARBA" id="ARBA00008404"/>
    </source>
</evidence>
<evidence type="ECO:0000256" key="4">
    <source>
        <dbReference type="SAM" id="Phobius"/>
    </source>
</evidence>
<name>A0A3L7K0B8_9BACI</name>
<keyword evidence="4" id="KW-0812">Transmembrane</keyword>
<evidence type="ECO:0000256" key="3">
    <source>
        <dbReference type="ARBA" id="ARBA00022449"/>
    </source>
</evidence>